<evidence type="ECO:0000313" key="2">
    <source>
        <dbReference type="EMBL" id="GAA57419.1"/>
    </source>
</evidence>
<dbReference type="InterPro" id="IPR052579">
    <property type="entry name" value="Zinc_finger_SWIM"/>
</dbReference>
<dbReference type="Proteomes" id="UP000008909">
    <property type="component" value="Unassembled WGS sequence"/>
</dbReference>
<dbReference type="Pfam" id="PF21056">
    <property type="entry name" value="ZSWIM1-3_RNaseH-like"/>
    <property type="match status" value="1"/>
</dbReference>
<keyword evidence="3" id="KW-1185">Reference proteome</keyword>
<evidence type="ECO:0000313" key="3">
    <source>
        <dbReference type="Proteomes" id="UP000008909"/>
    </source>
</evidence>
<protein>
    <recommendedName>
        <fullName evidence="1">ZSWIM1/3 RNaseH-like domain-containing protein</fullName>
    </recommendedName>
</protein>
<dbReference type="PANTHER" id="PTHR31569:SF4">
    <property type="entry name" value="SWIM-TYPE DOMAIN-CONTAINING PROTEIN"/>
    <property type="match status" value="1"/>
</dbReference>
<feature type="non-terminal residue" evidence="2">
    <location>
        <position position="1"/>
    </location>
</feature>
<dbReference type="EMBL" id="DF144735">
    <property type="protein sequence ID" value="GAA57419.1"/>
    <property type="molecule type" value="Genomic_DNA"/>
</dbReference>
<proteinExistence type="predicted"/>
<reference evidence="2" key="1">
    <citation type="journal article" date="2011" name="Genome Biol.">
        <title>The draft genome of the carcinogenic human liver fluke Clonorchis sinensis.</title>
        <authorList>
            <person name="Wang X."/>
            <person name="Chen W."/>
            <person name="Huang Y."/>
            <person name="Sun J."/>
            <person name="Men J."/>
            <person name="Liu H."/>
            <person name="Luo F."/>
            <person name="Guo L."/>
            <person name="Lv X."/>
            <person name="Deng C."/>
            <person name="Zhou C."/>
            <person name="Fan Y."/>
            <person name="Li X."/>
            <person name="Huang L."/>
            <person name="Hu Y."/>
            <person name="Liang C."/>
            <person name="Hu X."/>
            <person name="Xu J."/>
            <person name="Yu X."/>
        </authorList>
    </citation>
    <scope>NUCLEOTIDE SEQUENCE [LARGE SCALE GENOMIC DNA]</scope>
    <source>
        <strain evidence="2">Henan</strain>
    </source>
</reference>
<dbReference type="PANTHER" id="PTHR31569">
    <property type="entry name" value="SWIM-TYPE DOMAIN-CONTAINING PROTEIN"/>
    <property type="match status" value="1"/>
</dbReference>
<gene>
    <name evidence="2" type="ORF">CLF_112695</name>
</gene>
<feature type="domain" description="ZSWIM1/3 RNaseH-like" evidence="1">
    <location>
        <begin position="1"/>
        <end position="67"/>
    </location>
</feature>
<name>G7YWT9_CLOSI</name>
<dbReference type="InterPro" id="IPR048324">
    <property type="entry name" value="ZSWIM1-3_RNaseH-like"/>
</dbReference>
<evidence type="ECO:0000259" key="1">
    <source>
        <dbReference type="Pfam" id="PF21056"/>
    </source>
</evidence>
<reference key="2">
    <citation type="submission" date="2011-10" db="EMBL/GenBank/DDBJ databases">
        <title>The genome and transcriptome sequence of Clonorchis sinensis provide insights into the carcinogenic liver fluke.</title>
        <authorList>
            <person name="Wang X."/>
            <person name="Huang Y."/>
            <person name="Chen W."/>
            <person name="Liu H."/>
            <person name="Guo L."/>
            <person name="Chen Y."/>
            <person name="Luo F."/>
            <person name="Zhou W."/>
            <person name="Sun J."/>
            <person name="Mao Q."/>
            <person name="Liang P."/>
            <person name="Zhou C."/>
            <person name="Tian Y."/>
            <person name="Men J."/>
            <person name="Lv X."/>
            <person name="Huang L."/>
            <person name="Zhou J."/>
            <person name="Hu Y."/>
            <person name="Li R."/>
            <person name="Zhang F."/>
            <person name="Lei H."/>
            <person name="Li X."/>
            <person name="Hu X."/>
            <person name="Liang C."/>
            <person name="Xu J."/>
            <person name="Wu Z."/>
            <person name="Yu X."/>
        </authorList>
    </citation>
    <scope>NUCLEOTIDE SEQUENCE</scope>
    <source>
        <strain>Henan</strain>
    </source>
</reference>
<accession>G7YWT9</accession>
<dbReference type="AlphaFoldDB" id="G7YWT9"/>
<sequence>YKLYTFLIMDGTGIGSPVMHAFVEGEQLAPMRRLFGLFKEMMGEQYPVRTFVVDKLAAQMRAARVVFGCDVMLCHFYIRKAIRKHIHAVNSRHIFHRMARLDNAVQVYRITYTQIPEDMQLLRRTDPRFVFYLTARWLYIPRKWAVHAQSGMVHFGNVTNNRLENANGRLKDRVHHTDTLEHAIQKVFRHAEWLMREFEMHTSYHCDRRQIPEGDGYVLNVVCRMTTCACSLVLRHLGPRPPRLPYDSVGTNKPPPTAFDALRKQLNRVMDKLQGLKPRKATANFKQLIVHRQILLRQGPASVTDVLLSIVEDTAPQPRWRSRDTDLGFCVLCDRPTTTSDRWCATNCVSYHADCCDNELCPLCGDALQACPKGESTV</sequence>
<organism evidence="2 3">
    <name type="scientific">Clonorchis sinensis</name>
    <name type="common">Chinese liver fluke</name>
    <dbReference type="NCBI Taxonomy" id="79923"/>
    <lineage>
        <taxon>Eukaryota</taxon>
        <taxon>Metazoa</taxon>
        <taxon>Spiralia</taxon>
        <taxon>Lophotrochozoa</taxon>
        <taxon>Platyhelminthes</taxon>
        <taxon>Trematoda</taxon>
        <taxon>Digenea</taxon>
        <taxon>Opisthorchiida</taxon>
        <taxon>Opisthorchiata</taxon>
        <taxon>Opisthorchiidae</taxon>
        <taxon>Clonorchis</taxon>
    </lineage>
</organism>